<dbReference type="InterPro" id="IPR004695">
    <property type="entry name" value="SLAC1/Mae1/Ssu1/TehA"/>
</dbReference>
<feature type="transmembrane region" description="Helical" evidence="8">
    <location>
        <begin position="39"/>
        <end position="57"/>
    </location>
</feature>
<evidence type="ECO:0000256" key="5">
    <source>
        <dbReference type="ARBA" id="ARBA00022692"/>
    </source>
</evidence>
<dbReference type="InterPro" id="IPR051629">
    <property type="entry name" value="Sulfite_efflux_TDT"/>
</dbReference>
<accession>A0A1G6S8T8</accession>
<dbReference type="GO" id="GO:0005886">
    <property type="term" value="C:plasma membrane"/>
    <property type="evidence" value="ECO:0007669"/>
    <property type="project" value="UniProtKB-SubCell"/>
</dbReference>
<dbReference type="AlphaFoldDB" id="A0A1G6S8T8"/>
<comment type="subcellular location">
    <subcellularLocation>
        <location evidence="1">Cell membrane</location>
        <topology evidence="1">Multi-pass membrane protein</topology>
    </subcellularLocation>
</comment>
<proteinExistence type="inferred from homology"/>
<organism evidence="9 10">
    <name type="scientific">Pedobacter soli</name>
    <dbReference type="NCBI Taxonomy" id="390242"/>
    <lineage>
        <taxon>Bacteria</taxon>
        <taxon>Pseudomonadati</taxon>
        <taxon>Bacteroidota</taxon>
        <taxon>Sphingobacteriia</taxon>
        <taxon>Sphingobacteriales</taxon>
        <taxon>Sphingobacteriaceae</taxon>
        <taxon>Pedobacter</taxon>
    </lineage>
</organism>
<dbReference type="GO" id="GO:0000319">
    <property type="term" value="F:sulfite transmembrane transporter activity"/>
    <property type="evidence" value="ECO:0007669"/>
    <property type="project" value="TreeGrafter"/>
</dbReference>
<gene>
    <name evidence="9" type="ORF">SAMN04488024_104193</name>
</gene>
<feature type="transmembrane region" description="Helical" evidence="8">
    <location>
        <begin position="243"/>
        <end position="264"/>
    </location>
</feature>
<feature type="transmembrane region" description="Helical" evidence="8">
    <location>
        <begin position="140"/>
        <end position="160"/>
    </location>
</feature>
<keyword evidence="7 8" id="KW-0472">Membrane</keyword>
<comment type="similarity">
    <text evidence="2">Belongs to the tellurite-resistance/dicarboxylate transporter (TDT) family.</text>
</comment>
<name>A0A1G6S8T8_9SPHI</name>
<dbReference type="EMBL" id="FMZH01000004">
    <property type="protein sequence ID" value="SDD13350.1"/>
    <property type="molecule type" value="Genomic_DNA"/>
</dbReference>
<keyword evidence="3" id="KW-0813">Transport</keyword>
<dbReference type="Pfam" id="PF03595">
    <property type="entry name" value="SLAC1"/>
    <property type="match status" value="1"/>
</dbReference>
<keyword evidence="10" id="KW-1185">Reference proteome</keyword>
<dbReference type="CDD" id="cd09319">
    <property type="entry name" value="TDT_like_1"/>
    <property type="match status" value="1"/>
</dbReference>
<evidence type="ECO:0000256" key="1">
    <source>
        <dbReference type="ARBA" id="ARBA00004651"/>
    </source>
</evidence>
<feature type="transmembrane region" description="Helical" evidence="8">
    <location>
        <begin position="104"/>
        <end position="128"/>
    </location>
</feature>
<reference evidence="10" key="1">
    <citation type="submission" date="2016-10" db="EMBL/GenBank/DDBJ databases">
        <authorList>
            <person name="Varghese N."/>
            <person name="Submissions S."/>
        </authorList>
    </citation>
    <scope>NUCLEOTIDE SEQUENCE [LARGE SCALE GENOMIC DNA]</scope>
    <source>
        <strain evidence="10">DSM 18609</strain>
    </source>
</reference>
<keyword evidence="6 8" id="KW-1133">Transmembrane helix</keyword>
<evidence type="ECO:0000313" key="9">
    <source>
        <dbReference type="EMBL" id="SDD13350.1"/>
    </source>
</evidence>
<feature type="transmembrane region" description="Helical" evidence="8">
    <location>
        <begin position="12"/>
        <end position="33"/>
    </location>
</feature>
<dbReference type="InterPro" id="IPR038665">
    <property type="entry name" value="Voltage-dep_anion_channel_sf"/>
</dbReference>
<evidence type="ECO:0000256" key="6">
    <source>
        <dbReference type="ARBA" id="ARBA00022989"/>
    </source>
</evidence>
<feature type="transmembrane region" description="Helical" evidence="8">
    <location>
        <begin position="166"/>
        <end position="190"/>
    </location>
</feature>
<dbReference type="Proteomes" id="UP000199455">
    <property type="component" value="Unassembled WGS sequence"/>
</dbReference>
<evidence type="ECO:0000256" key="4">
    <source>
        <dbReference type="ARBA" id="ARBA00022475"/>
    </source>
</evidence>
<feature type="transmembrane region" description="Helical" evidence="8">
    <location>
        <begin position="307"/>
        <end position="334"/>
    </location>
</feature>
<dbReference type="PANTHER" id="PTHR31686">
    <property type="match status" value="1"/>
</dbReference>
<sequence length="350" mass="38900">MSLAQRIKEMPPAYFSMVMATGIIGIGFSLHGWPLLAKVFLFFNLAIFCTLIVANLYRLVRFYADIKADFHSYERGPGFLTIIAACCIVGNQFVLAGFNSVIAIAFLVFAGIVWLFLAYGLFFSLTVAHHKKSLKDGINGGWLLFVVTLQAISGLTTLIAGGDENLIFISLCFFSLGALFYLYIMSLIIYRMSFFELHAAELGAPYWINMGATAITVLAGCMLMHVAGTLPIIAAIIPFLKGIVVLFWAAGTWWIPLLLLLGIWKHVIKKVKVPITAKGYDPSFWSFVFPIGMYSVSTFRLNEVLHISFLPVVSTCFCLFAVIAWCVVMIGFWAKLFTRPNSDRAKTNDN</sequence>
<keyword evidence="5 8" id="KW-0812">Transmembrane</keyword>
<dbReference type="STRING" id="390242.SAMN04488024_104193"/>
<dbReference type="PANTHER" id="PTHR31686:SF1">
    <property type="entry name" value="SULFITE EFFLUX PUMP SSU1"/>
    <property type="match status" value="1"/>
</dbReference>
<evidence type="ECO:0000256" key="8">
    <source>
        <dbReference type="SAM" id="Phobius"/>
    </source>
</evidence>
<dbReference type="Gene3D" id="1.50.10.150">
    <property type="entry name" value="Voltage-dependent anion channel"/>
    <property type="match status" value="1"/>
</dbReference>
<feature type="transmembrane region" description="Helical" evidence="8">
    <location>
        <begin position="211"/>
        <end position="237"/>
    </location>
</feature>
<dbReference type="RefSeq" id="WP_090768392.1">
    <property type="nucleotide sequence ID" value="NZ_FMZH01000004.1"/>
</dbReference>
<feature type="transmembrane region" description="Helical" evidence="8">
    <location>
        <begin position="284"/>
        <end position="301"/>
    </location>
</feature>
<evidence type="ECO:0000313" key="10">
    <source>
        <dbReference type="Proteomes" id="UP000199455"/>
    </source>
</evidence>
<evidence type="ECO:0000256" key="3">
    <source>
        <dbReference type="ARBA" id="ARBA00022448"/>
    </source>
</evidence>
<evidence type="ECO:0000256" key="2">
    <source>
        <dbReference type="ARBA" id="ARBA00008566"/>
    </source>
</evidence>
<feature type="transmembrane region" description="Helical" evidence="8">
    <location>
        <begin position="78"/>
        <end position="98"/>
    </location>
</feature>
<keyword evidence="4" id="KW-1003">Cell membrane</keyword>
<protein>
    <submittedName>
        <fullName evidence="9">Tellurite resistance protein TehA</fullName>
    </submittedName>
</protein>
<evidence type="ECO:0000256" key="7">
    <source>
        <dbReference type="ARBA" id="ARBA00023136"/>
    </source>
</evidence>